<keyword evidence="3" id="KW-1185">Reference proteome</keyword>
<feature type="region of interest" description="Disordered" evidence="1">
    <location>
        <begin position="77"/>
        <end position="103"/>
    </location>
</feature>
<organism evidence="2 3">
    <name type="scientific">Lactuca virosa</name>
    <dbReference type="NCBI Taxonomy" id="75947"/>
    <lineage>
        <taxon>Eukaryota</taxon>
        <taxon>Viridiplantae</taxon>
        <taxon>Streptophyta</taxon>
        <taxon>Embryophyta</taxon>
        <taxon>Tracheophyta</taxon>
        <taxon>Spermatophyta</taxon>
        <taxon>Magnoliopsida</taxon>
        <taxon>eudicotyledons</taxon>
        <taxon>Gunneridae</taxon>
        <taxon>Pentapetalae</taxon>
        <taxon>asterids</taxon>
        <taxon>campanulids</taxon>
        <taxon>Asterales</taxon>
        <taxon>Asteraceae</taxon>
        <taxon>Cichorioideae</taxon>
        <taxon>Cichorieae</taxon>
        <taxon>Lactucinae</taxon>
        <taxon>Lactuca</taxon>
    </lineage>
</organism>
<proteinExistence type="predicted"/>
<feature type="compositionally biased region" description="Basic and acidic residues" evidence="1">
    <location>
        <begin position="26"/>
        <end position="36"/>
    </location>
</feature>
<dbReference type="EMBL" id="CAKMRJ010001112">
    <property type="protein sequence ID" value="CAH1421519.1"/>
    <property type="molecule type" value="Genomic_DNA"/>
</dbReference>
<dbReference type="PANTHER" id="PTHR35490:SF6">
    <property type="entry name" value="NETRIN RECEPTOR DCC"/>
    <property type="match status" value="1"/>
</dbReference>
<feature type="compositionally biased region" description="Basic residues" evidence="1">
    <location>
        <begin position="317"/>
        <end position="326"/>
    </location>
</feature>
<gene>
    <name evidence="2" type="ORF">LVIROSA_LOCUS8916</name>
</gene>
<protein>
    <submittedName>
        <fullName evidence="2">Uncharacterized protein</fullName>
    </submittedName>
</protein>
<evidence type="ECO:0000313" key="3">
    <source>
        <dbReference type="Proteomes" id="UP001157418"/>
    </source>
</evidence>
<name>A0AAU9MBP7_9ASTR</name>
<comment type="caution">
    <text evidence="2">The sequence shown here is derived from an EMBL/GenBank/DDBJ whole genome shotgun (WGS) entry which is preliminary data.</text>
</comment>
<dbReference type="Proteomes" id="UP001157418">
    <property type="component" value="Unassembled WGS sequence"/>
</dbReference>
<sequence length="337" mass="38461">MPTFTTVALDSLIEPKASKLASTGKTKPEPKLERRNSSSTLTKQGSGIHGADGKPELGNTTITTERKHHWNQISPALYATPEPTPLPDSQLSFPSSPYVVDHKRRGPRLSKTYSAVLHRDEKKAVEIGKSLEAEDVGSSKVFDTKDTVSTNADVPHVKFLNNGDLGSKKMDVRIQESMMHWKEKRPLNVHTPFAEFYDAWEELATETGIQHKATDIEGELREMRSGFLYEREKRRQAENRLNDMKSQWGRIREKLAIVGLNLPLDPTVVEDDQTKDPGEEICRQVDVLRLLDRVHYYEAVNHEMSQRNQESVETMRRLRQKRKKRQSDHYPHPPPPG</sequence>
<dbReference type="PANTHER" id="PTHR35490">
    <property type="entry name" value="BACTERIOPHAGE N4 ADSORPTION B PROTEIN"/>
    <property type="match status" value="1"/>
</dbReference>
<accession>A0AAU9MBP7</accession>
<evidence type="ECO:0000256" key="1">
    <source>
        <dbReference type="SAM" id="MobiDB-lite"/>
    </source>
</evidence>
<evidence type="ECO:0000313" key="2">
    <source>
        <dbReference type="EMBL" id="CAH1421519.1"/>
    </source>
</evidence>
<feature type="region of interest" description="Disordered" evidence="1">
    <location>
        <begin position="302"/>
        <end position="337"/>
    </location>
</feature>
<reference evidence="2 3" key="1">
    <citation type="submission" date="2022-01" db="EMBL/GenBank/DDBJ databases">
        <authorList>
            <person name="Xiong W."/>
            <person name="Schranz E."/>
        </authorList>
    </citation>
    <scope>NUCLEOTIDE SEQUENCE [LARGE SCALE GENOMIC DNA]</scope>
</reference>
<feature type="region of interest" description="Disordered" evidence="1">
    <location>
        <begin position="13"/>
        <end position="62"/>
    </location>
</feature>
<dbReference type="AlphaFoldDB" id="A0AAU9MBP7"/>